<comment type="caution">
    <text evidence="10">The sequence shown here is derived from an EMBL/GenBank/DDBJ whole genome shotgun (WGS) entry which is preliminary data.</text>
</comment>
<keyword evidence="4 9" id="KW-0812">Transmembrane</keyword>
<feature type="coiled-coil region" evidence="8">
    <location>
        <begin position="233"/>
        <end position="260"/>
    </location>
</feature>
<dbReference type="PANTHER" id="PTHR11629">
    <property type="entry name" value="VACUOLAR PROTON ATPASES"/>
    <property type="match status" value="1"/>
</dbReference>
<evidence type="ECO:0000313" key="10">
    <source>
        <dbReference type="EMBL" id="MEQ2579968.1"/>
    </source>
</evidence>
<dbReference type="Gene3D" id="1.20.1460.20">
    <property type="match status" value="1"/>
</dbReference>
<keyword evidence="7 9" id="KW-0472">Membrane</keyword>
<proteinExistence type="inferred from homology"/>
<evidence type="ECO:0000256" key="3">
    <source>
        <dbReference type="ARBA" id="ARBA00022448"/>
    </source>
</evidence>
<evidence type="ECO:0000256" key="8">
    <source>
        <dbReference type="SAM" id="Coils"/>
    </source>
</evidence>
<evidence type="ECO:0000313" key="11">
    <source>
        <dbReference type="Proteomes" id="UP001470288"/>
    </source>
</evidence>
<protein>
    <submittedName>
        <fullName evidence="10">V-type ATP synthase subunit I</fullName>
    </submittedName>
</protein>
<accession>A0ABV1I444</accession>
<keyword evidence="8" id="KW-0175">Coiled coil</keyword>
<evidence type="ECO:0000256" key="9">
    <source>
        <dbReference type="SAM" id="Phobius"/>
    </source>
</evidence>
<dbReference type="Pfam" id="PF01496">
    <property type="entry name" value="V_ATPase_I"/>
    <property type="match status" value="2"/>
</dbReference>
<dbReference type="InterPro" id="IPR002490">
    <property type="entry name" value="V-ATPase_116kDa_su"/>
</dbReference>
<evidence type="ECO:0000256" key="6">
    <source>
        <dbReference type="ARBA" id="ARBA00023065"/>
    </source>
</evidence>
<evidence type="ECO:0000256" key="1">
    <source>
        <dbReference type="ARBA" id="ARBA00004141"/>
    </source>
</evidence>
<reference evidence="10 11" key="1">
    <citation type="submission" date="2024-03" db="EMBL/GenBank/DDBJ databases">
        <title>Human intestinal bacterial collection.</title>
        <authorList>
            <person name="Pauvert C."/>
            <person name="Hitch T.C.A."/>
            <person name="Clavel T."/>
        </authorList>
    </citation>
    <scope>NUCLEOTIDE SEQUENCE [LARGE SCALE GENOMIC DNA]</scope>
    <source>
        <strain evidence="10 11">CLA-AA-H78B</strain>
    </source>
</reference>
<gene>
    <name evidence="10" type="ORF">WMO62_14230</name>
</gene>
<feature type="transmembrane region" description="Helical" evidence="9">
    <location>
        <begin position="364"/>
        <end position="392"/>
    </location>
</feature>
<sequence>MAIVQMQRINICALKKNRKAILERLQELGAMEVDIRLEDEELCEKQDVSSSRSTFERRSQTADQALHILDEYAPEKKGMLDSLAGKPLVDKESLAKAAAQQDNFMQTATKIIMLDKQVAESQAAAQKLENQAETLTPWLGLTVPVNFSGTRSTAFLIGTLPGQQDQQSVLKILADAAPEIEAVNVELISKDKDFTYLAVVCLRQDASKVEEALRTAGFAKPSSAVSKIPAQYKEELLAEMKEAQSKAEELGREIASYAASRQDLELISDYYQTRAEKYRILGELPQTKSTFAVSGYVPAQKAEAIVKELTDRYGAAAEAEEIAEDEEAPVLLHNNRFSESVEGVLASFGLPAKGEIDPTFFTSIFYVFLFGLMLSDAAYGLIVSLVCGIVLLKFPRIEENLRKSIQLFFWCGISTLVWGILFGGYFGDALDVISETFFGHKISIPALWFVPLNEPMRMLLYSMLFGVIHLFTGLALKGYMCIRDHKYMDFICDVVFWYMLLLGLIGILIPSSMFAGIAGKQIVFPAALNAAAKWSAILGAVGIVLFSGRSSKNPALRIALGAYDLYNITGWLSDVLSYSRLLALGLATGVIASVVNQMGSMGGKSIGGVILFIVVFVIGHTFNMAINLLGAYVHTCRLQYVEFFGKFYEGGGQPFQPFKLKTKYVDIKEEK</sequence>
<feature type="transmembrane region" description="Helical" evidence="9">
    <location>
        <begin position="608"/>
        <end position="633"/>
    </location>
</feature>
<feature type="transmembrane region" description="Helical" evidence="9">
    <location>
        <begin position="530"/>
        <end position="548"/>
    </location>
</feature>
<comment type="similarity">
    <text evidence="2">Belongs to the V-ATPase 116 kDa subunit family.</text>
</comment>
<keyword evidence="5 9" id="KW-1133">Transmembrane helix</keyword>
<feature type="transmembrane region" description="Helical" evidence="9">
    <location>
        <begin position="578"/>
        <end position="596"/>
    </location>
</feature>
<dbReference type="Gene3D" id="3.30.70.2750">
    <property type="match status" value="1"/>
</dbReference>
<keyword evidence="3" id="KW-0813">Transport</keyword>
<evidence type="ECO:0000256" key="2">
    <source>
        <dbReference type="ARBA" id="ARBA00009904"/>
    </source>
</evidence>
<feature type="transmembrane region" description="Helical" evidence="9">
    <location>
        <begin position="494"/>
        <end position="518"/>
    </location>
</feature>
<keyword evidence="6" id="KW-0406">Ion transport</keyword>
<evidence type="ECO:0000256" key="4">
    <source>
        <dbReference type="ARBA" id="ARBA00022692"/>
    </source>
</evidence>
<evidence type="ECO:0000256" key="7">
    <source>
        <dbReference type="ARBA" id="ARBA00023136"/>
    </source>
</evidence>
<comment type="subcellular location">
    <subcellularLocation>
        <location evidence="1">Membrane</location>
        <topology evidence="1">Multi-pass membrane protein</topology>
    </subcellularLocation>
</comment>
<organism evidence="10 11">
    <name type="scientific">Hominiventricola aquisgranensis</name>
    <dbReference type="NCBI Taxonomy" id="3133164"/>
    <lineage>
        <taxon>Bacteria</taxon>
        <taxon>Bacillati</taxon>
        <taxon>Bacillota</taxon>
        <taxon>Clostridia</taxon>
        <taxon>Lachnospirales</taxon>
        <taxon>Lachnospiraceae</taxon>
        <taxon>Hominiventricola</taxon>
    </lineage>
</organism>
<dbReference type="RefSeq" id="WP_349145072.1">
    <property type="nucleotide sequence ID" value="NZ_JBBMFC010000035.1"/>
</dbReference>
<feature type="transmembrane region" description="Helical" evidence="9">
    <location>
        <begin position="404"/>
        <end position="426"/>
    </location>
</feature>
<keyword evidence="11" id="KW-1185">Reference proteome</keyword>
<dbReference type="PANTHER" id="PTHR11629:SF63">
    <property type="entry name" value="V-TYPE PROTON ATPASE SUBUNIT A"/>
    <property type="match status" value="1"/>
</dbReference>
<dbReference type="EMBL" id="JBBMFC010000035">
    <property type="protein sequence ID" value="MEQ2579968.1"/>
    <property type="molecule type" value="Genomic_DNA"/>
</dbReference>
<feature type="transmembrane region" description="Helical" evidence="9">
    <location>
        <begin position="458"/>
        <end position="482"/>
    </location>
</feature>
<name>A0ABV1I444_9FIRM</name>
<dbReference type="Proteomes" id="UP001470288">
    <property type="component" value="Unassembled WGS sequence"/>
</dbReference>
<evidence type="ECO:0000256" key="5">
    <source>
        <dbReference type="ARBA" id="ARBA00022989"/>
    </source>
</evidence>
<dbReference type="Gene3D" id="3.30.70.2170">
    <property type="match status" value="1"/>
</dbReference>